<reference evidence="1 2" key="1">
    <citation type="journal article" date="2024" name="Nat. Commun.">
        <title>Phylogenomics reveals the evolutionary origins of lichenization in chlorophyte algae.</title>
        <authorList>
            <person name="Puginier C."/>
            <person name="Libourel C."/>
            <person name="Otte J."/>
            <person name="Skaloud P."/>
            <person name="Haon M."/>
            <person name="Grisel S."/>
            <person name="Petersen M."/>
            <person name="Berrin J.G."/>
            <person name="Delaux P.M."/>
            <person name="Dal Grande F."/>
            <person name="Keller J."/>
        </authorList>
    </citation>
    <scope>NUCLEOTIDE SEQUENCE [LARGE SCALE GENOMIC DNA]</scope>
    <source>
        <strain evidence="1 2">SAG 2043</strain>
    </source>
</reference>
<keyword evidence="2" id="KW-1185">Reference proteome</keyword>
<dbReference type="Proteomes" id="UP001489004">
    <property type="component" value="Unassembled WGS sequence"/>
</dbReference>
<sequence>MHRRHDCRCGAARNPEGASAEERVRHTCKAVKSPFLPCAGLLSQVPASWPAMRAAGAMRLAVALLKAANEGASDLQFPTLDQGIVLAMHIAADPEFKLDASIDTVPLSILFRALSGASDCVLPPCPPHSCICWTSTPSWGSSSWTRGWALRGCYRPGAGTRAAMGRIATCRGGTALQYSAWHLGQLAAALSMALDQQAAEAKAKAVALSFTGQFGCGIGMLSGLLWRLMKPADYDCVANGEQDVAMRLGTALLMLPREIAPNGMCQARPERSSEPPPDAELAFLRGPATACCLLAGGIANHPGIAGSFSSVACWQSAVEMFETLARIITTFDLSQVPVAHFQSIGPPQLVLNMLQHFIKRRTREFARPLVHLVGWLVKALLKGVCGFGRRHWRVHMEFFCKILAAAGELLRQEPDESTAGSAFFVAVSSVGTALKNLLQDAGDIRARAPQMSEVVGDDTAKNVQVMLGDLISCLHKLSRHIGSRSAAIQASLQDLHETYKMHNPDVQALLKLEDRQVLEALLERINELATAENTASAAGGKQRLVFELCQELEVASAMLVQQSASPDVALQITLLSLQTVIALLRGIPAFRSTAAAPAIASAFEQILWLQNDVLRCVPGGSQLDARPVASLVRGILLLLRDGTCGQLNLHAAITDKFVALLQHLIERSPNEALNPYRGVHELICCEDATPALIRGMLAANDTAWMAHWFLTQLLTPHATQDNVQRSQAHLCAALLRPEFDLVPILLAHVQAPVTDADSAANTPAPIASKAYSSTLQLIAQMAADPEALEAESTVAVANIDTLFAALRRPHGADRDAAITALAFVLEYERTACDVLTYQALQPPPLSPIKGLLDAWGSASNSWQLRAAIAKCLGNVAPLEGGVAALA</sequence>
<gene>
    <name evidence="1" type="ORF">WJX72_010941</name>
</gene>
<name>A0AAW1Q6H7_9CHLO</name>
<accession>A0AAW1Q6H7</accession>
<proteinExistence type="predicted"/>
<dbReference type="AlphaFoldDB" id="A0AAW1Q6H7"/>
<dbReference type="EMBL" id="JALJOR010000006">
    <property type="protein sequence ID" value="KAK9815864.1"/>
    <property type="molecule type" value="Genomic_DNA"/>
</dbReference>
<comment type="caution">
    <text evidence="1">The sequence shown here is derived from an EMBL/GenBank/DDBJ whole genome shotgun (WGS) entry which is preliminary data.</text>
</comment>
<evidence type="ECO:0000313" key="1">
    <source>
        <dbReference type="EMBL" id="KAK9815864.1"/>
    </source>
</evidence>
<organism evidence="1 2">
    <name type="scientific">[Myrmecia] bisecta</name>
    <dbReference type="NCBI Taxonomy" id="41462"/>
    <lineage>
        <taxon>Eukaryota</taxon>
        <taxon>Viridiplantae</taxon>
        <taxon>Chlorophyta</taxon>
        <taxon>core chlorophytes</taxon>
        <taxon>Trebouxiophyceae</taxon>
        <taxon>Trebouxiales</taxon>
        <taxon>Trebouxiaceae</taxon>
        <taxon>Myrmecia</taxon>
    </lineage>
</organism>
<protein>
    <submittedName>
        <fullName evidence="1">Uncharacterized protein</fullName>
    </submittedName>
</protein>
<evidence type="ECO:0000313" key="2">
    <source>
        <dbReference type="Proteomes" id="UP001489004"/>
    </source>
</evidence>